<evidence type="ECO:0008006" key="3">
    <source>
        <dbReference type="Google" id="ProtNLM"/>
    </source>
</evidence>
<proteinExistence type="predicted"/>
<dbReference type="Proteomes" id="UP001265083">
    <property type="component" value="Unassembled WGS sequence"/>
</dbReference>
<gene>
    <name evidence="1" type="ORF">RD149_16145</name>
</gene>
<protein>
    <recommendedName>
        <fullName evidence="3">SnoaL-like domain-containing protein</fullName>
    </recommendedName>
</protein>
<accession>A0ABU2GWK7</accession>
<comment type="caution">
    <text evidence="1">The sequence shown here is derived from an EMBL/GenBank/DDBJ whole genome shotgun (WGS) entry which is preliminary data.</text>
</comment>
<reference evidence="1 2" key="1">
    <citation type="submission" date="2023-08" db="EMBL/GenBank/DDBJ databases">
        <title>Bioegradation of LLDPE and BLDPE plastic by marine bacteria from coast plastic debris.</title>
        <authorList>
            <person name="Rong Z."/>
        </authorList>
    </citation>
    <scope>NUCLEOTIDE SEQUENCE [LARGE SCALE GENOMIC DNA]</scope>
    <source>
        <strain evidence="1 2">Z-2</strain>
    </source>
</reference>
<dbReference type="EMBL" id="JAVLUS010000013">
    <property type="protein sequence ID" value="MDS1115290.1"/>
    <property type="molecule type" value="Genomic_DNA"/>
</dbReference>
<keyword evidence="2" id="KW-1185">Reference proteome</keyword>
<dbReference type="RefSeq" id="WP_310951288.1">
    <property type="nucleotide sequence ID" value="NZ_JAVLUS010000013.1"/>
</dbReference>
<evidence type="ECO:0000313" key="2">
    <source>
        <dbReference type="Proteomes" id="UP001265083"/>
    </source>
</evidence>
<name>A0ABU2GWK7_9ACTN</name>
<organism evidence="1 2">
    <name type="scientific">Gordonia westfalica</name>
    <dbReference type="NCBI Taxonomy" id="158898"/>
    <lineage>
        <taxon>Bacteria</taxon>
        <taxon>Bacillati</taxon>
        <taxon>Actinomycetota</taxon>
        <taxon>Actinomycetes</taxon>
        <taxon>Mycobacteriales</taxon>
        <taxon>Gordoniaceae</taxon>
        <taxon>Gordonia</taxon>
    </lineage>
</organism>
<sequence length="145" mass="16367">MNESWREVKSDAEAEEFAAGIEDFPVRLGMEFCSALKSGDKLHLLPAAVTPESRDYWGDFQWAVEKVRSIQRLGYGSIADRAAGEDRVAYFKLISKDIEEPYQVNEDVPMVMIDAAAILTIVQRPDGQWRVHHLGDYVLPEDAPL</sequence>
<evidence type="ECO:0000313" key="1">
    <source>
        <dbReference type="EMBL" id="MDS1115290.1"/>
    </source>
</evidence>